<dbReference type="PANTHER" id="PTHR36985:SF1">
    <property type="entry name" value="TRANSLOCATION AND ASSEMBLY MODULE SUBUNIT TAMB"/>
    <property type="match status" value="1"/>
</dbReference>
<evidence type="ECO:0000256" key="4">
    <source>
        <dbReference type="ARBA" id="ARBA00023136"/>
    </source>
</evidence>
<name>A0ABS3ZBP9_9GAMM</name>
<keyword evidence="2" id="KW-0812">Transmembrane</keyword>
<proteinExistence type="predicted"/>
<dbReference type="PANTHER" id="PTHR36985">
    <property type="entry name" value="TRANSLOCATION AND ASSEMBLY MODULE SUBUNIT TAMB"/>
    <property type="match status" value="1"/>
</dbReference>
<dbReference type="Proteomes" id="UP000810171">
    <property type="component" value="Unassembled WGS sequence"/>
</dbReference>
<dbReference type="RefSeq" id="WP_209287755.1">
    <property type="nucleotide sequence ID" value="NZ_JACVEW010000014.1"/>
</dbReference>
<comment type="subcellular location">
    <subcellularLocation>
        <location evidence="1">Membrane</location>
        <topology evidence="1">Single-pass membrane protein</topology>
    </subcellularLocation>
</comment>
<sequence>MRLWLRWGLGSLLILLLLVLSLLASILFLPSGTRFALNLVSQSVPQLSLSGVEGTLTDELRIQEVSLELPAQNLLLEDLLLRWDPWRLFEPHLTIHELSLGRVKLDLLEQDAADDAPDPEQPPGLPELPVVELPLGFSLDQLVLQRVELNRDGQPLTGPVALMLGAHSDQGRILLDQVELIQGETRVSLSGWTEPGNRFTSHLDGRVIGRIEDWWAPEHWQASKPFELKVQAEFEGNERTVDLVTDLSQDKAQLSLEAAIALAEGLDLRYSLKAAGLDPALAAPDWPGQLALDAEGSVVMARGEPQLSLNIQQLKGVLREQPLALSGQVRGGLSSWQLEAIQLRYAGASADAGGELGLERLNLNWSLKVPELAKLLPQAQGRLALEGQVSGPLLTPSVNARANVSNVQYADQLTLKQLQGPIKVDLSGQSDWQTDLRLEALEAGGQRIQQARLIMDGLPEQHRIRLTADAEQGVLQLQLNGGWQPQLRQWAGELVQLDLNPTLLSHWQSTAAAGLEVSPEHFMLKPLCLNELTQGGNLCVSGEGTFGEQLAANVDLKALPLSLLTPLLNGAELTPALTAQLAFTQAAEGAPRLQAVIETSAGEFTPSHADQALPLQPVRINALLENDRLTAQADTELALVAGSLGLNLEVAELSKRQRLQGKVELSASDLSLVEVMVPELQNMAGRLDAEFTLAGTLSEPAVNGDLNFSEGRVEVPVAGLLLDPLEFSASPVNNGQGLVFSGRVGSGDGQLELDGEYDLTRQSGQVVLKGEDFTAMNTAEAQADISPDLRLNLSPELINLTGSVRIPRVLVATPESRESAVTPNADVVVLEDGALPKSEPAVPLSANIDVILGDDVRVDALGFKGRLLGQLNVEETPGQATRATGSIQVESGEYRLYGQDLEIRRGSLVYAAGPIDNPGLDLRVGRKVDDVVVGANVSGTLREPRMDLYGEPAMPDSSVLSYLLLGKAPGESSSGEQQMLTQAALSLSMSGGNKVTDQLRDSLSLDELGFDSSGAEGSAFFIGKYLSPRLYLRYGIGVMDAVNTLSLKYKLTDTWRVEAQSSALGSGADILYTIER</sequence>
<feature type="domain" description="Translocation and assembly module TamB C-terminal" evidence="5">
    <location>
        <begin position="746"/>
        <end position="1075"/>
    </location>
</feature>
<evidence type="ECO:0000313" key="7">
    <source>
        <dbReference type="Proteomes" id="UP000810171"/>
    </source>
</evidence>
<gene>
    <name evidence="6" type="ORF">H9C73_10330</name>
</gene>
<evidence type="ECO:0000313" key="6">
    <source>
        <dbReference type="EMBL" id="MBP0049135.1"/>
    </source>
</evidence>
<keyword evidence="7" id="KW-1185">Reference proteome</keyword>
<comment type="caution">
    <text evidence="6">The sequence shown here is derived from an EMBL/GenBank/DDBJ whole genome shotgun (WGS) entry which is preliminary data.</text>
</comment>
<organism evidence="6 7">
    <name type="scientific">Marinobacterium alkalitolerans</name>
    <dbReference type="NCBI Taxonomy" id="1542925"/>
    <lineage>
        <taxon>Bacteria</taxon>
        <taxon>Pseudomonadati</taxon>
        <taxon>Pseudomonadota</taxon>
        <taxon>Gammaproteobacteria</taxon>
        <taxon>Oceanospirillales</taxon>
        <taxon>Oceanospirillaceae</taxon>
        <taxon>Marinobacterium</taxon>
    </lineage>
</organism>
<accession>A0ABS3ZBP9</accession>
<keyword evidence="3" id="KW-1133">Transmembrane helix</keyword>
<protein>
    <submittedName>
        <fullName evidence="6">Translocation/assembly module TamB domain-containing protein</fullName>
    </submittedName>
</protein>
<dbReference type="InterPro" id="IPR007452">
    <property type="entry name" value="TamB_C"/>
</dbReference>
<evidence type="ECO:0000259" key="5">
    <source>
        <dbReference type="Pfam" id="PF04357"/>
    </source>
</evidence>
<evidence type="ECO:0000256" key="2">
    <source>
        <dbReference type="ARBA" id="ARBA00022692"/>
    </source>
</evidence>
<dbReference type="EMBL" id="JACVEW010000014">
    <property type="protein sequence ID" value="MBP0049135.1"/>
    <property type="molecule type" value="Genomic_DNA"/>
</dbReference>
<dbReference type="Pfam" id="PF04357">
    <property type="entry name" value="TamB"/>
    <property type="match status" value="1"/>
</dbReference>
<evidence type="ECO:0000256" key="1">
    <source>
        <dbReference type="ARBA" id="ARBA00004167"/>
    </source>
</evidence>
<evidence type="ECO:0000256" key="3">
    <source>
        <dbReference type="ARBA" id="ARBA00022989"/>
    </source>
</evidence>
<reference evidence="6 7" key="1">
    <citation type="submission" date="2020-09" db="EMBL/GenBank/DDBJ databases">
        <authorList>
            <person name="Tanuku N.R.S."/>
        </authorList>
    </citation>
    <scope>NUCLEOTIDE SEQUENCE [LARGE SCALE GENOMIC DNA]</scope>
    <source>
        <strain evidence="6 7">AK62</strain>
    </source>
</reference>
<keyword evidence="4" id="KW-0472">Membrane</keyword>